<feature type="transmembrane region" description="Helical" evidence="1">
    <location>
        <begin position="172"/>
        <end position="196"/>
    </location>
</feature>
<dbReference type="RefSeq" id="WP_345110381.1">
    <property type="nucleotide sequence ID" value="NZ_BAABDH010000015.1"/>
</dbReference>
<evidence type="ECO:0008006" key="4">
    <source>
        <dbReference type="Google" id="ProtNLM"/>
    </source>
</evidence>
<reference evidence="3" key="1">
    <citation type="journal article" date="2019" name="Int. J. Syst. Evol. Microbiol.">
        <title>The Global Catalogue of Microorganisms (GCM) 10K type strain sequencing project: providing services to taxonomists for standard genome sequencing and annotation.</title>
        <authorList>
            <consortium name="The Broad Institute Genomics Platform"/>
            <consortium name="The Broad Institute Genome Sequencing Center for Infectious Disease"/>
            <person name="Wu L."/>
            <person name="Ma J."/>
        </authorList>
    </citation>
    <scope>NUCLEOTIDE SEQUENCE [LARGE SCALE GENOMIC DNA]</scope>
    <source>
        <strain evidence="3">JCM 17214</strain>
    </source>
</reference>
<proteinExistence type="predicted"/>
<organism evidence="2 3">
    <name type="scientific">Hymenobacter algoricola</name>
    <dbReference type="NCBI Taxonomy" id="486267"/>
    <lineage>
        <taxon>Bacteria</taxon>
        <taxon>Pseudomonadati</taxon>
        <taxon>Bacteroidota</taxon>
        <taxon>Cytophagia</taxon>
        <taxon>Cytophagales</taxon>
        <taxon>Hymenobacteraceae</taxon>
        <taxon>Hymenobacter</taxon>
    </lineage>
</organism>
<keyword evidence="1" id="KW-0472">Membrane</keyword>
<dbReference type="CDD" id="cd21809">
    <property type="entry name" value="ABC-2_lan_permease-like"/>
    <property type="match status" value="1"/>
</dbReference>
<keyword evidence="3" id="KW-1185">Reference proteome</keyword>
<comment type="caution">
    <text evidence="2">The sequence shown here is derived from an EMBL/GenBank/DDBJ whole genome shotgun (WGS) entry which is preliminary data.</text>
</comment>
<gene>
    <name evidence="2" type="ORF">GCM10022406_07890</name>
</gene>
<keyword evidence="1" id="KW-0812">Transmembrane</keyword>
<dbReference type="Proteomes" id="UP001499909">
    <property type="component" value="Unassembled WGS sequence"/>
</dbReference>
<accession>A0ABP7MLZ6</accession>
<dbReference type="EMBL" id="BAABDH010000015">
    <property type="protein sequence ID" value="GAA3924137.1"/>
    <property type="molecule type" value="Genomic_DNA"/>
</dbReference>
<name>A0ABP7MLZ6_9BACT</name>
<evidence type="ECO:0000313" key="2">
    <source>
        <dbReference type="EMBL" id="GAA3924137.1"/>
    </source>
</evidence>
<evidence type="ECO:0000256" key="1">
    <source>
        <dbReference type="SAM" id="Phobius"/>
    </source>
</evidence>
<sequence>MNTALSTPLPAAWDTLPAAPGPLTQLGRCLAADYCKLRRTPALWLALAGGALPVLLNFAIFFFKGQYLVKPGENPWPQYVSMSWQTASLLLLPLFVVMLTGLLANVEHRAAGWKHLHALPVGRGAVYVSKLLVVLQLTVVAHVLYALLLLAAGIVLGWVRPELGFQTKSVELGAVALMLGHTFLATLGMLGVQYVAALWWRGFVGPLALGIGGIVSALTLLRWEHVDLIPYAAPARALQAMNRQTLLVDPALTPAEWYSLAWFGAAVLLGYALLQLRRAE</sequence>
<feature type="transmembrane region" description="Helical" evidence="1">
    <location>
        <begin position="42"/>
        <end position="63"/>
    </location>
</feature>
<feature type="transmembrane region" description="Helical" evidence="1">
    <location>
        <begin position="127"/>
        <end position="160"/>
    </location>
</feature>
<evidence type="ECO:0000313" key="3">
    <source>
        <dbReference type="Proteomes" id="UP001499909"/>
    </source>
</evidence>
<protein>
    <recommendedName>
        <fullName evidence="4">ABC transporter permease</fullName>
    </recommendedName>
</protein>
<dbReference type="Pfam" id="PF12730">
    <property type="entry name" value="ABC2_membrane_4"/>
    <property type="match status" value="1"/>
</dbReference>
<feature type="transmembrane region" description="Helical" evidence="1">
    <location>
        <begin position="203"/>
        <end position="221"/>
    </location>
</feature>
<feature type="transmembrane region" description="Helical" evidence="1">
    <location>
        <begin position="83"/>
        <end position="106"/>
    </location>
</feature>
<keyword evidence="1" id="KW-1133">Transmembrane helix</keyword>
<feature type="transmembrane region" description="Helical" evidence="1">
    <location>
        <begin position="257"/>
        <end position="274"/>
    </location>
</feature>